<evidence type="ECO:0000256" key="1">
    <source>
        <dbReference type="SAM" id="MobiDB-lite"/>
    </source>
</evidence>
<proteinExistence type="predicted"/>
<evidence type="ECO:0000313" key="4">
    <source>
        <dbReference type="Proteomes" id="UP000516314"/>
    </source>
</evidence>
<dbReference type="InterPro" id="IPR004312">
    <property type="entry name" value="ATHILA_Orf1_C"/>
</dbReference>
<protein>
    <submittedName>
        <fullName evidence="3">(thale cress) hypothetical protein</fullName>
    </submittedName>
</protein>
<feature type="domain" description="Arabidopsis retrotransposon Orf1 C-terminal" evidence="2">
    <location>
        <begin position="58"/>
        <end position="164"/>
    </location>
</feature>
<accession>A0A7G2EC35</accession>
<dbReference type="AlphaFoldDB" id="A0A7G2EC35"/>
<feature type="compositionally biased region" description="Pro residues" evidence="1">
    <location>
        <begin position="78"/>
        <end position="89"/>
    </location>
</feature>
<gene>
    <name evidence="3" type="ORF">AT9943_LOCUS6640</name>
</gene>
<reference evidence="3 4" key="1">
    <citation type="submission" date="2020-09" db="EMBL/GenBank/DDBJ databases">
        <authorList>
            <person name="Ashkenazy H."/>
        </authorList>
    </citation>
    <scope>NUCLEOTIDE SEQUENCE [LARGE SCALE GENOMIC DNA]</scope>
    <source>
        <strain evidence="4">cv. Cdm-0</strain>
    </source>
</reference>
<organism evidence="3 4">
    <name type="scientific">Arabidopsis thaliana</name>
    <name type="common">Mouse-ear cress</name>
    <dbReference type="NCBI Taxonomy" id="3702"/>
    <lineage>
        <taxon>Eukaryota</taxon>
        <taxon>Viridiplantae</taxon>
        <taxon>Streptophyta</taxon>
        <taxon>Embryophyta</taxon>
        <taxon>Tracheophyta</taxon>
        <taxon>Spermatophyta</taxon>
        <taxon>Magnoliopsida</taxon>
        <taxon>eudicotyledons</taxon>
        <taxon>Gunneridae</taxon>
        <taxon>Pentapetalae</taxon>
        <taxon>rosids</taxon>
        <taxon>malvids</taxon>
        <taxon>Brassicales</taxon>
        <taxon>Brassicaceae</taxon>
        <taxon>Camelineae</taxon>
        <taxon>Arabidopsis</taxon>
    </lineage>
</organism>
<dbReference type="EMBL" id="LR881467">
    <property type="protein sequence ID" value="CAD5318405.1"/>
    <property type="molecule type" value="Genomic_DNA"/>
</dbReference>
<evidence type="ECO:0000259" key="2">
    <source>
        <dbReference type="Pfam" id="PF03078"/>
    </source>
</evidence>
<evidence type="ECO:0000313" key="3">
    <source>
        <dbReference type="EMBL" id="CAD5318405.1"/>
    </source>
</evidence>
<sequence length="235" mass="27008">MFPRSPKVDEERRRKAKICAQGFALAYRNSFRNEPAPVEAEEQQHSAEHHHHSPELTQNGENINFYPPIHALYDAPENIPPPRPEPPHPGYDETDEQPQDEASEYFPERFYFDPYVATRKSRSERAAHQRVGMLQGLAKLHGKVVKGLTKKVESLTHAVKEMGLQIKELQRKHKSPPPLQVKETELSVEVILRAWRIDLSEVRTRLSLAKDRHLSPAEPPLMSHGRHPLLSTGRR</sequence>
<dbReference type="Proteomes" id="UP000516314">
    <property type="component" value="Chromosome 2"/>
</dbReference>
<name>A0A7G2EC35_ARATH</name>
<dbReference type="Pfam" id="PF03078">
    <property type="entry name" value="ATHILA"/>
    <property type="match status" value="1"/>
</dbReference>
<feature type="region of interest" description="Disordered" evidence="1">
    <location>
        <begin position="215"/>
        <end position="235"/>
    </location>
</feature>
<feature type="region of interest" description="Disordered" evidence="1">
    <location>
        <begin position="34"/>
        <end position="100"/>
    </location>
</feature>